<organism evidence="1 2">
    <name type="scientific">Tanacetum coccineum</name>
    <dbReference type="NCBI Taxonomy" id="301880"/>
    <lineage>
        <taxon>Eukaryota</taxon>
        <taxon>Viridiplantae</taxon>
        <taxon>Streptophyta</taxon>
        <taxon>Embryophyta</taxon>
        <taxon>Tracheophyta</taxon>
        <taxon>Spermatophyta</taxon>
        <taxon>Magnoliopsida</taxon>
        <taxon>eudicotyledons</taxon>
        <taxon>Gunneridae</taxon>
        <taxon>Pentapetalae</taxon>
        <taxon>asterids</taxon>
        <taxon>campanulids</taxon>
        <taxon>Asterales</taxon>
        <taxon>Asteraceae</taxon>
        <taxon>Asteroideae</taxon>
        <taxon>Anthemideae</taxon>
        <taxon>Anthemidinae</taxon>
        <taxon>Tanacetum</taxon>
    </lineage>
</organism>
<evidence type="ECO:0000313" key="2">
    <source>
        <dbReference type="Proteomes" id="UP001151760"/>
    </source>
</evidence>
<comment type="caution">
    <text evidence="1">The sequence shown here is derived from an EMBL/GenBank/DDBJ whole genome shotgun (WGS) entry which is preliminary data.</text>
</comment>
<protein>
    <submittedName>
        <fullName evidence="1">Uncharacterized protein</fullName>
    </submittedName>
</protein>
<dbReference type="EMBL" id="BQNB010010110">
    <property type="protein sequence ID" value="GJS72852.1"/>
    <property type="molecule type" value="Genomic_DNA"/>
</dbReference>
<accession>A0ABQ4Y7E5</accession>
<dbReference type="Proteomes" id="UP001151760">
    <property type="component" value="Unassembled WGS sequence"/>
</dbReference>
<reference evidence="1" key="2">
    <citation type="submission" date="2022-01" db="EMBL/GenBank/DDBJ databases">
        <authorList>
            <person name="Yamashiro T."/>
            <person name="Shiraishi A."/>
            <person name="Satake H."/>
            <person name="Nakayama K."/>
        </authorList>
    </citation>
    <scope>NUCLEOTIDE SEQUENCE</scope>
</reference>
<name>A0ABQ4Y7E5_9ASTR</name>
<evidence type="ECO:0000313" key="1">
    <source>
        <dbReference type="EMBL" id="GJS72852.1"/>
    </source>
</evidence>
<gene>
    <name evidence="1" type="ORF">Tco_0705693</name>
</gene>
<proteinExistence type="predicted"/>
<reference evidence="1" key="1">
    <citation type="journal article" date="2022" name="Int. J. Mol. Sci.">
        <title>Draft Genome of Tanacetum Coccineum: Genomic Comparison of Closely Related Tanacetum-Family Plants.</title>
        <authorList>
            <person name="Yamashiro T."/>
            <person name="Shiraishi A."/>
            <person name="Nakayama K."/>
            <person name="Satake H."/>
        </authorList>
    </citation>
    <scope>NUCLEOTIDE SEQUENCE</scope>
</reference>
<sequence>MKIQCIRSLDSTSVSQIGLQVPLKVVVFSGCGDDASGTHNGTSTGQLGYLGGHLTTTTTSVDNVGSLGVYCCIFHTLTNKIKLLGQMLNYILTTGAGQQMLREYCNITQIEAVGASDKHAVKLSEATQKEIDELKAFTESDLKRAHMAESAQKAVEGELKR</sequence>
<keyword evidence="2" id="KW-1185">Reference proteome</keyword>